<organism evidence="4 5">
    <name type="scientific">Cloeon dipterum</name>
    <dbReference type="NCBI Taxonomy" id="197152"/>
    <lineage>
        <taxon>Eukaryota</taxon>
        <taxon>Metazoa</taxon>
        <taxon>Ecdysozoa</taxon>
        <taxon>Arthropoda</taxon>
        <taxon>Hexapoda</taxon>
        <taxon>Insecta</taxon>
        <taxon>Pterygota</taxon>
        <taxon>Palaeoptera</taxon>
        <taxon>Ephemeroptera</taxon>
        <taxon>Pisciforma</taxon>
        <taxon>Baetidae</taxon>
        <taxon>Cloeon</taxon>
    </lineage>
</organism>
<dbReference type="EMBL" id="CADEPI010000129">
    <property type="protein sequence ID" value="CAB3376578.1"/>
    <property type="molecule type" value="Genomic_DNA"/>
</dbReference>
<keyword evidence="5" id="KW-1185">Reference proteome</keyword>
<dbReference type="Pfam" id="PF12796">
    <property type="entry name" value="Ank_2"/>
    <property type="match status" value="4"/>
</dbReference>
<dbReference type="AlphaFoldDB" id="A0A8S1D7V1"/>
<protein>
    <recommendedName>
        <fullName evidence="6">ANK_REP_REGION domain-containing protein</fullName>
    </recommendedName>
</protein>
<evidence type="ECO:0000313" key="5">
    <source>
        <dbReference type="Proteomes" id="UP000494165"/>
    </source>
</evidence>
<dbReference type="PROSITE" id="PS50297">
    <property type="entry name" value="ANK_REP_REGION"/>
    <property type="match status" value="4"/>
</dbReference>
<dbReference type="PANTHER" id="PTHR24198:SF165">
    <property type="entry name" value="ANKYRIN REPEAT-CONTAINING PROTEIN-RELATED"/>
    <property type="match status" value="1"/>
</dbReference>
<dbReference type="PROSITE" id="PS50088">
    <property type="entry name" value="ANK_REPEAT"/>
    <property type="match status" value="6"/>
</dbReference>
<dbReference type="SUPFAM" id="SSF48403">
    <property type="entry name" value="Ankyrin repeat"/>
    <property type="match status" value="1"/>
</dbReference>
<dbReference type="SMART" id="SM00248">
    <property type="entry name" value="ANK"/>
    <property type="match status" value="8"/>
</dbReference>
<accession>A0A8S1D7V1</accession>
<dbReference type="Proteomes" id="UP000494165">
    <property type="component" value="Unassembled WGS sequence"/>
</dbReference>
<feature type="repeat" description="ANK" evidence="3">
    <location>
        <begin position="410"/>
        <end position="442"/>
    </location>
</feature>
<keyword evidence="1" id="KW-0677">Repeat</keyword>
<comment type="caution">
    <text evidence="4">The sequence shown here is derived from an EMBL/GenBank/DDBJ whole genome shotgun (WGS) entry which is preliminary data.</text>
</comment>
<dbReference type="InterPro" id="IPR002110">
    <property type="entry name" value="Ankyrin_rpt"/>
</dbReference>
<feature type="repeat" description="ANK" evidence="3">
    <location>
        <begin position="84"/>
        <end position="106"/>
    </location>
</feature>
<feature type="repeat" description="ANK" evidence="3">
    <location>
        <begin position="344"/>
        <end position="376"/>
    </location>
</feature>
<reference evidence="4 5" key="1">
    <citation type="submission" date="2020-04" db="EMBL/GenBank/DDBJ databases">
        <authorList>
            <person name="Alioto T."/>
            <person name="Alioto T."/>
            <person name="Gomez Garrido J."/>
        </authorList>
    </citation>
    <scope>NUCLEOTIDE SEQUENCE [LARGE SCALE GENOMIC DNA]</scope>
</reference>
<evidence type="ECO:0000256" key="2">
    <source>
        <dbReference type="ARBA" id="ARBA00023043"/>
    </source>
</evidence>
<dbReference type="PANTHER" id="PTHR24198">
    <property type="entry name" value="ANKYRIN REPEAT AND PROTEIN KINASE DOMAIN-CONTAINING PROTEIN"/>
    <property type="match status" value="1"/>
</dbReference>
<evidence type="ECO:0000313" key="4">
    <source>
        <dbReference type="EMBL" id="CAB3376578.1"/>
    </source>
</evidence>
<feature type="repeat" description="ANK" evidence="3">
    <location>
        <begin position="213"/>
        <end position="245"/>
    </location>
</feature>
<evidence type="ECO:0008006" key="6">
    <source>
        <dbReference type="Google" id="ProtNLM"/>
    </source>
</evidence>
<name>A0A8S1D7V1_9INSE</name>
<proteinExistence type="predicted"/>
<feature type="repeat" description="ANK" evidence="3">
    <location>
        <begin position="145"/>
        <end position="177"/>
    </location>
</feature>
<evidence type="ECO:0000256" key="3">
    <source>
        <dbReference type="PROSITE-ProRule" id="PRU00023"/>
    </source>
</evidence>
<dbReference type="InterPro" id="IPR036770">
    <property type="entry name" value="Ankyrin_rpt-contain_sf"/>
</dbReference>
<feature type="repeat" description="ANK" evidence="3">
    <location>
        <begin position="275"/>
        <end position="307"/>
    </location>
</feature>
<dbReference type="Gene3D" id="1.25.40.20">
    <property type="entry name" value="Ankyrin repeat-containing domain"/>
    <property type="match status" value="3"/>
</dbReference>
<evidence type="ECO:0000256" key="1">
    <source>
        <dbReference type="ARBA" id="ARBA00022737"/>
    </source>
</evidence>
<dbReference type="PRINTS" id="PR01415">
    <property type="entry name" value="ANKYRIN"/>
</dbReference>
<sequence>MYFQLKNDRFTKKLSLGITRLMLAAKGDNLKSCLKLIEQGENADDRTALGVSLLHFAAVNATHGLGIICYFFTYHGLGTATDSDGEEPIHYATRRGYFNIAQKLLEMRPTRFKNLLHFFVAENQIEMVSLVHSHDKSLLRGVDPDGRNALHLAAEFADTIMCEWLIYRGVDTKALSANKATIVHHAVQNKLNARRIVRYLANWKLKMDEENESGETPIELALFLGNADCALELLCSGAKIRTKNLLLFCVKQNQTNSAQLVHLSDKGQINEVDSKGRNAIHLAAERADLKMCEWLVSVGVDATALCTERKSSALHRVGLNKEHGENLVRFFLSLGLSLSKRDEHGETPLHFALRASNLKVAEEMVTLGADLMVVVNDLNILHFCVRQKNLESAQFVHKWNSEMIMKVNLGGKTALHYAAETADLEVCQWLIEAGVNINARTFEMKSALSFVPSNDVKVRRYLMSLGMRN</sequence>
<keyword evidence="2 3" id="KW-0040">ANK repeat</keyword>
<dbReference type="OrthoDB" id="6593077at2759"/>
<gene>
    <name evidence="4" type="ORF">CLODIP_2_CD06025</name>
</gene>